<dbReference type="PANTHER" id="PTHR40590">
    <property type="entry name" value="CYTOPLASMIC PROTEIN-RELATED"/>
    <property type="match status" value="1"/>
</dbReference>
<dbReference type="InterPro" id="IPR002816">
    <property type="entry name" value="TraB/PrgY/GumN_fam"/>
</dbReference>
<protein>
    <submittedName>
        <fullName evidence="1">TraB/GumN family protein</fullName>
    </submittedName>
</protein>
<dbReference type="PANTHER" id="PTHR40590:SF1">
    <property type="entry name" value="CYTOPLASMIC PROTEIN"/>
    <property type="match status" value="1"/>
</dbReference>
<dbReference type="Proteomes" id="UP001302316">
    <property type="component" value="Unassembled WGS sequence"/>
</dbReference>
<sequence length="311" mass="35313">MKFRDPLSRALTGATWIFALLLMLAPLSLLAEDSDLSEAAPSFWKVEGEQNTVWLFGSVHVLTEEHYPLADAVEEAFEQSPYLVVETDIVNIDPQVQQQLMVNAGLLPEGTTLEDVLGEERYKRATELAGANGYDLSQMNMLRPWLLALVLTVTEFERMGYTADHGVETYFLNRAADKHKSIVELETLQFQISLFDELDEETQIDFLMQTLEEIDGMEEQIEALISAWESGSLGELEDALLEDFQDYPEVYERIVTDRNHNWMDDITRFLDEGEQDYFVVVGALHMVGEEGLVNLLRQAGYQIESKSVTAE</sequence>
<dbReference type="Pfam" id="PF01963">
    <property type="entry name" value="TraB_PrgY_gumN"/>
    <property type="match status" value="1"/>
</dbReference>
<dbReference type="EMBL" id="JAYGII010000004">
    <property type="protein sequence ID" value="MEA5444907.1"/>
    <property type="molecule type" value="Genomic_DNA"/>
</dbReference>
<name>A0AAP6JEB6_9GAMM</name>
<accession>A0AAP6JEB6</accession>
<evidence type="ECO:0000313" key="2">
    <source>
        <dbReference type="Proteomes" id="UP001302316"/>
    </source>
</evidence>
<reference evidence="1 2" key="1">
    <citation type="submission" date="2023-12" db="EMBL/GenBank/DDBJ databases">
        <title>Whole-genome sequencing of halo(alkali)philic microorganisms from hypersaline lakes.</title>
        <authorList>
            <person name="Sorokin D.Y."/>
            <person name="Merkel A.Y."/>
            <person name="Messina E."/>
            <person name="Yakimov M."/>
        </authorList>
    </citation>
    <scope>NUCLEOTIDE SEQUENCE [LARGE SCALE GENOMIC DNA]</scope>
    <source>
        <strain evidence="1 2">AB-CW1</strain>
    </source>
</reference>
<gene>
    <name evidence="1" type="ORF">VCB98_03635</name>
</gene>
<keyword evidence="2" id="KW-1185">Reference proteome</keyword>
<proteinExistence type="predicted"/>
<evidence type="ECO:0000313" key="1">
    <source>
        <dbReference type="EMBL" id="MEA5444907.1"/>
    </source>
</evidence>
<dbReference type="AlphaFoldDB" id="A0AAP6JEB6"/>
<organism evidence="1 2">
    <name type="scientific">Natronospira elongata</name>
    <dbReference type="NCBI Taxonomy" id="3110268"/>
    <lineage>
        <taxon>Bacteria</taxon>
        <taxon>Pseudomonadati</taxon>
        <taxon>Pseudomonadota</taxon>
        <taxon>Gammaproteobacteria</taxon>
        <taxon>Natronospirales</taxon>
        <taxon>Natronospiraceae</taxon>
        <taxon>Natronospira</taxon>
    </lineage>
</organism>
<dbReference type="InterPro" id="IPR047111">
    <property type="entry name" value="YbaP-like"/>
</dbReference>
<dbReference type="RefSeq" id="WP_346050539.1">
    <property type="nucleotide sequence ID" value="NZ_JAYGII010000004.1"/>
</dbReference>
<comment type="caution">
    <text evidence="1">The sequence shown here is derived from an EMBL/GenBank/DDBJ whole genome shotgun (WGS) entry which is preliminary data.</text>
</comment>
<dbReference type="CDD" id="cd14789">
    <property type="entry name" value="Tiki"/>
    <property type="match status" value="1"/>
</dbReference>